<comment type="caution">
    <text evidence="1">The sequence shown here is derived from an EMBL/GenBank/DDBJ whole genome shotgun (WGS) entry which is preliminary data.</text>
</comment>
<reference evidence="1" key="1">
    <citation type="submission" date="2018-11" db="EMBL/GenBank/DDBJ databases">
        <authorList>
            <consortium name="Pathogen Informatics"/>
        </authorList>
    </citation>
    <scope>NUCLEOTIDE SEQUENCE</scope>
</reference>
<sequence length="310" mass="34853">MSWLSCSRFIDGICSRSEDLRIRTAIQLRHFVGSELKELSVQNYIDFIDSMCNELINIMHVGDLFAKSGAVIAMGCLAEVDFMNMHGYCIRFAAKILSNSAPMDLYLATLEARLLGQFCLLFSELPETLLHRARKTLCDFTKNENRQFCILLIREIALHTPNRLHQNIGVFMLPLLAAFRDRQMVNRELAAMSVRAAFAVIAEREINHYGGFSLSSSQQRMLNVSGSGGRSIILTGDLSRHNAMSLNTVPALSLRFFNMGNMLIPAVDPNSSAVQTSYDCYRRYLNEALQLHGEISSELASFLQIDTSHK</sequence>
<evidence type="ECO:0000313" key="1">
    <source>
        <dbReference type="EMBL" id="VEL29858.1"/>
    </source>
</evidence>
<accession>A0A3S5FF69</accession>
<organism evidence="1 2">
    <name type="scientific">Protopolystoma xenopodis</name>
    <dbReference type="NCBI Taxonomy" id="117903"/>
    <lineage>
        <taxon>Eukaryota</taxon>
        <taxon>Metazoa</taxon>
        <taxon>Spiralia</taxon>
        <taxon>Lophotrochozoa</taxon>
        <taxon>Platyhelminthes</taxon>
        <taxon>Monogenea</taxon>
        <taxon>Polyopisthocotylea</taxon>
        <taxon>Polystomatidea</taxon>
        <taxon>Polystomatidae</taxon>
        <taxon>Protopolystoma</taxon>
    </lineage>
</organism>
<dbReference type="EMBL" id="CAAALY010106865">
    <property type="protein sequence ID" value="VEL29858.1"/>
    <property type="molecule type" value="Genomic_DNA"/>
</dbReference>
<protein>
    <submittedName>
        <fullName evidence="1">Uncharacterized protein</fullName>
    </submittedName>
</protein>
<dbReference type="AlphaFoldDB" id="A0A3S5FF69"/>
<feature type="non-terminal residue" evidence="1">
    <location>
        <position position="1"/>
    </location>
</feature>
<dbReference type="InterPro" id="IPR016024">
    <property type="entry name" value="ARM-type_fold"/>
</dbReference>
<proteinExistence type="predicted"/>
<keyword evidence="2" id="KW-1185">Reference proteome</keyword>
<dbReference type="OrthoDB" id="2250022at2759"/>
<evidence type="ECO:0000313" key="2">
    <source>
        <dbReference type="Proteomes" id="UP000784294"/>
    </source>
</evidence>
<gene>
    <name evidence="1" type="ORF">PXEA_LOCUS23298</name>
</gene>
<dbReference type="SUPFAM" id="SSF48371">
    <property type="entry name" value="ARM repeat"/>
    <property type="match status" value="1"/>
</dbReference>
<dbReference type="Proteomes" id="UP000784294">
    <property type="component" value="Unassembled WGS sequence"/>
</dbReference>
<name>A0A3S5FF69_9PLAT</name>